<dbReference type="HOGENOM" id="CLU_2143440_0_0_5"/>
<name>A7HVG5_PARL1</name>
<dbReference type="Proteomes" id="UP000006377">
    <property type="component" value="Chromosome"/>
</dbReference>
<evidence type="ECO:0000313" key="4">
    <source>
        <dbReference type="Proteomes" id="UP000006377"/>
    </source>
</evidence>
<dbReference type="RefSeq" id="WP_012111204.1">
    <property type="nucleotide sequence ID" value="NC_009719.1"/>
</dbReference>
<dbReference type="STRING" id="402881.Plav_2284"/>
<gene>
    <name evidence="3" type="ordered locus">Plav_2284</name>
</gene>
<keyword evidence="2" id="KW-0732">Signal</keyword>
<sequence>MRAKLAIVALTISLAIPGAASFAKDGDGNERSPVGQAVDGVKEGGRTIGHGARDATTAIGHGTRDAVHTVGDTADEVTTEIGHGTRDAVKETGNFFTRIGHAFRDGWNDLTD</sequence>
<reference evidence="3 4" key="1">
    <citation type="journal article" date="2011" name="Stand. Genomic Sci.">
        <title>Complete genome sequence of Parvibaculum lavamentivorans type strain (DS-1(T)).</title>
        <authorList>
            <person name="Schleheck D."/>
            <person name="Weiss M."/>
            <person name="Pitluck S."/>
            <person name="Bruce D."/>
            <person name="Land M.L."/>
            <person name="Han S."/>
            <person name="Saunders E."/>
            <person name="Tapia R."/>
            <person name="Detter C."/>
            <person name="Brettin T."/>
            <person name="Han J."/>
            <person name="Woyke T."/>
            <person name="Goodwin L."/>
            <person name="Pennacchio L."/>
            <person name="Nolan M."/>
            <person name="Cook A.M."/>
            <person name="Kjelleberg S."/>
            <person name="Thomas T."/>
        </authorList>
    </citation>
    <scope>NUCLEOTIDE SEQUENCE [LARGE SCALE GENOMIC DNA]</scope>
    <source>
        <strain evidence="4">DS-1 / DSM 13023 / NCIMB 13966</strain>
    </source>
</reference>
<feature type="signal peptide" evidence="2">
    <location>
        <begin position="1"/>
        <end position="23"/>
    </location>
</feature>
<evidence type="ECO:0000256" key="2">
    <source>
        <dbReference type="SAM" id="SignalP"/>
    </source>
</evidence>
<dbReference type="EMBL" id="CP000774">
    <property type="protein sequence ID" value="ABS63898.1"/>
    <property type="molecule type" value="Genomic_DNA"/>
</dbReference>
<keyword evidence="4" id="KW-1185">Reference proteome</keyword>
<accession>A7HVG5</accession>
<evidence type="ECO:0000256" key="1">
    <source>
        <dbReference type="SAM" id="MobiDB-lite"/>
    </source>
</evidence>
<dbReference type="KEGG" id="pla:Plav_2284"/>
<protein>
    <submittedName>
        <fullName evidence="3">Uncharacterized protein</fullName>
    </submittedName>
</protein>
<organism evidence="3 4">
    <name type="scientific">Parvibaculum lavamentivorans (strain DS-1 / DSM 13023 / NCIMB 13966)</name>
    <dbReference type="NCBI Taxonomy" id="402881"/>
    <lineage>
        <taxon>Bacteria</taxon>
        <taxon>Pseudomonadati</taxon>
        <taxon>Pseudomonadota</taxon>
        <taxon>Alphaproteobacteria</taxon>
        <taxon>Hyphomicrobiales</taxon>
        <taxon>Parvibaculaceae</taxon>
        <taxon>Parvibaculum</taxon>
    </lineage>
</organism>
<feature type="chain" id="PRO_5002710615" evidence="2">
    <location>
        <begin position="24"/>
        <end position="112"/>
    </location>
</feature>
<evidence type="ECO:0000313" key="3">
    <source>
        <dbReference type="EMBL" id="ABS63898.1"/>
    </source>
</evidence>
<dbReference type="AlphaFoldDB" id="A7HVG5"/>
<feature type="region of interest" description="Disordered" evidence="1">
    <location>
        <begin position="21"/>
        <end position="53"/>
    </location>
</feature>
<proteinExistence type="predicted"/>